<dbReference type="Pfam" id="PF12796">
    <property type="entry name" value="Ank_2"/>
    <property type="match status" value="1"/>
</dbReference>
<dbReference type="KEGG" id="chya:V22_16070"/>
<dbReference type="PROSITE" id="PS50088">
    <property type="entry name" value="ANK_REPEAT"/>
    <property type="match status" value="1"/>
</dbReference>
<dbReference type="SMART" id="SM00248">
    <property type="entry name" value="ANK"/>
    <property type="match status" value="2"/>
</dbReference>
<organism evidence="4 5">
    <name type="scientific">Calycomorphotria hydatis</name>
    <dbReference type="NCBI Taxonomy" id="2528027"/>
    <lineage>
        <taxon>Bacteria</taxon>
        <taxon>Pseudomonadati</taxon>
        <taxon>Planctomycetota</taxon>
        <taxon>Planctomycetia</taxon>
        <taxon>Planctomycetales</taxon>
        <taxon>Planctomycetaceae</taxon>
        <taxon>Calycomorphotria</taxon>
    </lineage>
</organism>
<dbReference type="Gene3D" id="1.25.40.20">
    <property type="entry name" value="Ankyrin repeat-containing domain"/>
    <property type="match status" value="1"/>
</dbReference>
<accession>A0A517T7M3</accession>
<dbReference type="OrthoDB" id="282480at2"/>
<dbReference type="InterPro" id="IPR036770">
    <property type="entry name" value="Ankyrin_rpt-contain_sf"/>
</dbReference>
<evidence type="ECO:0000313" key="5">
    <source>
        <dbReference type="Proteomes" id="UP000319976"/>
    </source>
</evidence>
<feature type="repeat" description="ANK" evidence="3">
    <location>
        <begin position="75"/>
        <end position="107"/>
    </location>
</feature>
<evidence type="ECO:0000256" key="3">
    <source>
        <dbReference type="PROSITE-ProRule" id="PRU00023"/>
    </source>
</evidence>
<reference evidence="4 5" key="1">
    <citation type="submission" date="2019-02" db="EMBL/GenBank/DDBJ databases">
        <title>Deep-cultivation of Planctomycetes and their phenomic and genomic characterization uncovers novel biology.</title>
        <authorList>
            <person name="Wiegand S."/>
            <person name="Jogler M."/>
            <person name="Boedeker C."/>
            <person name="Pinto D."/>
            <person name="Vollmers J."/>
            <person name="Rivas-Marin E."/>
            <person name="Kohn T."/>
            <person name="Peeters S.H."/>
            <person name="Heuer A."/>
            <person name="Rast P."/>
            <person name="Oberbeckmann S."/>
            <person name="Bunk B."/>
            <person name="Jeske O."/>
            <person name="Meyerdierks A."/>
            <person name="Storesund J.E."/>
            <person name="Kallscheuer N."/>
            <person name="Luecker S."/>
            <person name="Lage O.M."/>
            <person name="Pohl T."/>
            <person name="Merkel B.J."/>
            <person name="Hornburger P."/>
            <person name="Mueller R.-W."/>
            <person name="Bruemmer F."/>
            <person name="Labrenz M."/>
            <person name="Spormann A.M."/>
            <person name="Op den Camp H."/>
            <person name="Overmann J."/>
            <person name="Amann R."/>
            <person name="Jetten M.S.M."/>
            <person name="Mascher T."/>
            <person name="Medema M.H."/>
            <person name="Devos D.P."/>
            <person name="Kaster A.-K."/>
            <person name="Ovreas L."/>
            <person name="Rohde M."/>
            <person name="Galperin M.Y."/>
            <person name="Jogler C."/>
        </authorList>
    </citation>
    <scope>NUCLEOTIDE SEQUENCE [LARGE SCALE GENOMIC DNA]</scope>
    <source>
        <strain evidence="4 5">V22</strain>
    </source>
</reference>
<dbReference type="InterPro" id="IPR002110">
    <property type="entry name" value="Ankyrin_rpt"/>
</dbReference>
<sequence>MIDSKLMDACEAIIDGDLQTLSSLVGTVIPPTYKTPSDNWNLLHLGLVSVQNLPHIDSIKYLIESGVDVNAIDKSGWTPLHFAARTSDTDVVRALVSAGADVNAENDKGEVPLNLSLMRKPWNLLVVEALLKAGADGGRIKKFATVVASPQKEDLLALIDKYA</sequence>
<keyword evidence="5" id="KW-1185">Reference proteome</keyword>
<keyword evidence="2 3" id="KW-0040">ANK repeat</keyword>
<keyword evidence="1" id="KW-0677">Repeat</keyword>
<dbReference type="PANTHER" id="PTHR24171">
    <property type="entry name" value="ANKYRIN REPEAT DOMAIN-CONTAINING PROTEIN 39-RELATED"/>
    <property type="match status" value="1"/>
</dbReference>
<dbReference type="PRINTS" id="PR01415">
    <property type="entry name" value="ANKYRIN"/>
</dbReference>
<dbReference type="AlphaFoldDB" id="A0A517T7M3"/>
<dbReference type="PANTHER" id="PTHR24171:SF9">
    <property type="entry name" value="ANKYRIN REPEAT DOMAIN-CONTAINING PROTEIN 39"/>
    <property type="match status" value="1"/>
</dbReference>
<evidence type="ECO:0000256" key="2">
    <source>
        <dbReference type="ARBA" id="ARBA00023043"/>
    </source>
</evidence>
<dbReference type="RefSeq" id="WP_145261482.1">
    <property type="nucleotide sequence ID" value="NZ_CP036316.1"/>
</dbReference>
<evidence type="ECO:0000313" key="4">
    <source>
        <dbReference type="EMBL" id="QDT64373.1"/>
    </source>
</evidence>
<gene>
    <name evidence="4" type="ORF">V22_16070</name>
</gene>
<dbReference type="EMBL" id="CP036316">
    <property type="protein sequence ID" value="QDT64373.1"/>
    <property type="molecule type" value="Genomic_DNA"/>
</dbReference>
<dbReference type="Proteomes" id="UP000319976">
    <property type="component" value="Chromosome"/>
</dbReference>
<protein>
    <submittedName>
        <fullName evidence="4">Ankyrin repeats (3 copies)</fullName>
    </submittedName>
</protein>
<dbReference type="PROSITE" id="PS50297">
    <property type="entry name" value="ANK_REP_REGION"/>
    <property type="match status" value="1"/>
</dbReference>
<name>A0A517T7M3_9PLAN</name>
<dbReference type="SUPFAM" id="SSF48403">
    <property type="entry name" value="Ankyrin repeat"/>
    <property type="match status" value="1"/>
</dbReference>
<proteinExistence type="predicted"/>
<evidence type="ECO:0000256" key="1">
    <source>
        <dbReference type="ARBA" id="ARBA00022737"/>
    </source>
</evidence>